<dbReference type="OrthoDB" id="832360at2"/>
<dbReference type="PATRIC" id="fig|400092.3.peg.2499"/>
<keyword evidence="3" id="KW-1185">Reference proteome</keyword>
<dbReference type="EMBL" id="CP009621">
    <property type="protein sequence ID" value="AKD03636.1"/>
    <property type="molecule type" value="Genomic_DNA"/>
</dbReference>
<evidence type="ECO:0000313" key="2">
    <source>
        <dbReference type="EMBL" id="AKD03636.1"/>
    </source>
</evidence>
<dbReference type="KEGG" id="pko:PKOR_11490"/>
<dbReference type="HOGENOM" id="CLU_2059228_0_0_10"/>
<name>A0A0E3UXJ7_9BACT</name>
<gene>
    <name evidence="2" type="ORF">PKOR_11490</name>
</gene>
<dbReference type="STRING" id="400092.PKOR_11490"/>
<proteinExistence type="predicted"/>
<dbReference type="AlphaFoldDB" id="A0A0E3UXJ7"/>
<feature type="region of interest" description="Disordered" evidence="1">
    <location>
        <begin position="1"/>
        <end position="44"/>
    </location>
</feature>
<organism evidence="2 3">
    <name type="scientific">Pontibacter korlensis</name>
    <dbReference type="NCBI Taxonomy" id="400092"/>
    <lineage>
        <taxon>Bacteria</taxon>
        <taxon>Pseudomonadati</taxon>
        <taxon>Bacteroidota</taxon>
        <taxon>Cytophagia</taxon>
        <taxon>Cytophagales</taxon>
        <taxon>Hymenobacteraceae</taxon>
        <taxon>Pontibacter</taxon>
    </lineage>
</organism>
<protein>
    <recommendedName>
        <fullName evidence="4">Transposase IS4-like domain-containing protein</fullName>
    </recommendedName>
</protein>
<sequence>MTGLPDAGRGRLHAAAAREPGPCRRIRPGRKQGQEHAREPARGGRFRSEKLLGFLSAGQPRLWVRCVKVALKSGETQFLLTSLEKLDASCLGALHHKRWGVETGTGFQKNALQLENFSA</sequence>
<evidence type="ECO:0008006" key="4">
    <source>
        <dbReference type="Google" id="ProtNLM"/>
    </source>
</evidence>
<evidence type="ECO:0000313" key="3">
    <source>
        <dbReference type="Proteomes" id="UP000033109"/>
    </source>
</evidence>
<feature type="compositionally biased region" description="Basic and acidic residues" evidence="1">
    <location>
        <begin position="32"/>
        <end position="44"/>
    </location>
</feature>
<accession>A0A0E3UXJ7</accession>
<dbReference type="RefSeq" id="WP_046310881.1">
    <property type="nucleotide sequence ID" value="NZ_CP009621.1"/>
</dbReference>
<reference evidence="2 3" key="1">
    <citation type="journal article" date="2015" name="Sci. Rep.">
        <title>Unraveling adaptation of Pontibacter korlensis to radiation and infertility in desert through complete genome and comparative transcriptomic analysis.</title>
        <authorList>
            <person name="Dai J."/>
            <person name="Dai W."/>
            <person name="Qiu C."/>
            <person name="Yang Z."/>
            <person name="Zhang Y."/>
            <person name="Zhou M."/>
            <person name="Zhang L."/>
            <person name="Fang C."/>
            <person name="Gao Q."/>
            <person name="Yang Q."/>
            <person name="Li X."/>
            <person name="Wang Z."/>
            <person name="Wang Z."/>
            <person name="Jia Z."/>
            <person name="Chen X."/>
        </authorList>
    </citation>
    <scope>NUCLEOTIDE SEQUENCE [LARGE SCALE GENOMIC DNA]</scope>
    <source>
        <strain evidence="2 3">X14-1T</strain>
    </source>
</reference>
<dbReference type="Proteomes" id="UP000033109">
    <property type="component" value="Chromosome"/>
</dbReference>
<evidence type="ECO:0000256" key="1">
    <source>
        <dbReference type="SAM" id="MobiDB-lite"/>
    </source>
</evidence>